<accession>A0A1J1HA00</accession>
<dbReference type="GO" id="GO:0006508">
    <property type="term" value="P:proteolysis"/>
    <property type="evidence" value="ECO:0007669"/>
    <property type="project" value="UniProtKB-KW"/>
</dbReference>
<keyword evidence="4" id="KW-0378">Hydrolase</keyword>
<dbReference type="GO" id="GO:0016020">
    <property type="term" value="C:membrane"/>
    <property type="evidence" value="ECO:0007669"/>
    <property type="project" value="UniProtKB-SubCell"/>
</dbReference>
<evidence type="ECO:0000256" key="5">
    <source>
        <dbReference type="ARBA" id="ARBA00022989"/>
    </source>
</evidence>
<dbReference type="Pfam" id="PF01694">
    <property type="entry name" value="Rhomboid"/>
    <property type="match status" value="1"/>
</dbReference>
<dbReference type="OrthoDB" id="418595at2759"/>
<dbReference type="OMA" id="MWAFHTI"/>
<dbReference type="VEuPathDB" id="PlasmoDB:PRELSG_1252700"/>
<dbReference type="InterPro" id="IPR035952">
    <property type="entry name" value="Rhomboid-like_sf"/>
</dbReference>
<evidence type="ECO:0000256" key="2">
    <source>
        <dbReference type="ARBA" id="ARBA00009045"/>
    </source>
</evidence>
<dbReference type="InterPro" id="IPR022764">
    <property type="entry name" value="Peptidase_S54_rhomboid_dom"/>
</dbReference>
<feature type="domain" description="Peptidase S54 rhomboid" evidence="8">
    <location>
        <begin position="293"/>
        <end position="415"/>
    </location>
</feature>
<dbReference type="EMBL" id="LN835307">
    <property type="protein sequence ID" value="CRH01640.1"/>
    <property type="molecule type" value="Genomic_DNA"/>
</dbReference>
<evidence type="ECO:0000256" key="7">
    <source>
        <dbReference type="SAM" id="Phobius"/>
    </source>
</evidence>
<keyword evidence="10" id="KW-1185">Reference proteome</keyword>
<feature type="transmembrane region" description="Helical" evidence="7">
    <location>
        <begin position="366"/>
        <end position="390"/>
    </location>
</feature>
<dbReference type="Proteomes" id="UP000220158">
    <property type="component" value="Chromosome 12"/>
</dbReference>
<dbReference type="RefSeq" id="XP_028534639.1">
    <property type="nucleotide sequence ID" value="XM_028678340.1"/>
</dbReference>
<dbReference type="Gene3D" id="1.20.1540.10">
    <property type="entry name" value="Rhomboid-like"/>
    <property type="match status" value="1"/>
</dbReference>
<feature type="transmembrane region" description="Helical" evidence="7">
    <location>
        <begin position="313"/>
        <end position="331"/>
    </location>
</feature>
<organism evidence="9 10">
    <name type="scientific">Plasmodium relictum</name>
    <dbReference type="NCBI Taxonomy" id="85471"/>
    <lineage>
        <taxon>Eukaryota</taxon>
        <taxon>Sar</taxon>
        <taxon>Alveolata</taxon>
        <taxon>Apicomplexa</taxon>
        <taxon>Aconoidasida</taxon>
        <taxon>Haemosporida</taxon>
        <taxon>Plasmodiidae</taxon>
        <taxon>Plasmodium</taxon>
        <taxon>Plasmodium (Haemamoeba)</taxon>
    </lineage>
</organism>
<dbReference type="PANTHER" id="PTHR43731:SF14">
    <property type="entry name" value="PRESENILIN-ASSOCIATED RHOMBOID-LIKE PROTEIN, MITOCHONDRIAL"/>
    <property type="match status" value="1"/>
</dbReference>
<keyword evidence="9" id="KW-0645">Protease</keyword>
<dbReference type="InterPro" id="IPR050925">
    <property type="entry name" value="Rhomboid_protease_S54"/>
</dbReference>
<evidence type="ECO:0000256" key="3">
    <source>
        <dbReference type="ARBA" id="ARBA00022692"/>
    </source>
</evidence>
<evidence type="ECO:0000259" key="8">
    <source>
        <dbReference type="Pfam" id="PF01694"/>
    </source>
</evidence>
<evidence type="ECO:0000256" key="4">
    <source>
        <dbReference type="ARBA" id="ARBA00022801"/>
    </source>
</evidence>
<dbReference type="PANTHER" id="PTHR43731">
    <property type="entry name" value="RHOMBOID PROTEASE"/>
    <property type="match status" value="1"/>
</dbReference>
<dbReference type="SUPFAM" id="SSF144091">
    <property type="entry name" value="Rhomboid-like"/>
    <property type="match status" value="2"/>
</dbReference>
<feature type="transmembrane region" description="Helical" evidence="7">
    <location>
        <begin position="337"/>
        <end position="354"/>
    </location>
</feature>
<feature type="transmembrane region" description="Helical" evidence="7">
    <location>
        <begin position="59"/>
        <end position="79"/>
    </location>
</feature>
<keyword evidence="3 7" id="KW-0812">Transmembrane</keyword>
<feature type="transmembrane region" description="Helical" evidence="7">
    <location>
        <begin position="396"/>
        <end position="415"/>
    </location>
</feature>
<protein>
    <submittedName>
        <fullName evidence="9">Rhomboid protease ROM6, putative</fullName>
    </submittedName>
</protein>
<sequence>MFLSHSFLKISYKKKNFYFNGKKCFHGFIKKRKIKNSVLKRKDRIKIEKKIKFKEKLKIIFFSSIYFFSADYIYHVYILKDKNENNLINQEKKNINEKKSELPGYLNKINILSKGSNTINQNVEKEKIKINEKREIKKIQQNEDPYEIKINRIKKKDGDENYIEKELINKKNQIFGYNENNKMTDKENNIKDIIANNCYRQHFLNGCNLFLLANGIVFLSWRLGELMKNKKLFHFMSRNFICSFDNIKKKYYHTILTASISHITFPHFLFNMWAFHTITNVLLSPEIKENKKNYLFFNYKSNSLEKKINDNDIINICILSSLFSTIPYIFLNKKNQILGASGAIMGLIYILSTVKPNEVFISIFPFPYLKLSSLQLCHLTILTNFLFLFFKRNVFSVAWSAHLFGLLGGVFYNIYQRKNNNYNYYPFIELSLKNGYIDYLNSYLDFVDMLKCLQLRTELFFSLDKNYIKILNRKIHTIKMLQSQRRLKYNIQKMKNLENMSK</sequence>
<evidence type="ECO:0000256" key="6">
    <source>
        <dbReference type="ARBA" id="ARBA00023136"/>
    </source>
</evidence>
<comment type="subcellular location">
    <subcellularLocation>
        <location evidence="1">Membrane</location>
        <topology evidence="1">Multi-pass membrane protein</topology>
    </subcellularLocation>
</comment>
<evidence type="ECO:0000256" key="1">
    <source>
        <dbReference type="ARBA" id="ARBA00004141"/>
    </source>
</evidence>
<dbReference type="KEGG" id="prel:PRELSG_1252700"/>
<gene>
    <name evidence="9" type="primary">ROM6</name>
    <name evidence="9" type="ORF">PRELSG_1252700</name>
</gene>
<dbReference type="AlphaFoldDB" id="A0A1J1HA00"/>
<evidence type="ECO:0000313" key="10">
    <source>
        <dbReference type="Proteomes" id="UP000220158"/>
    </source>
</evidence>
<feature type="transmembrane region" description="Helical" evidence="7">
    <location>
        <begin position="203"/>
        <end position="221"/>
    </location>
</feature>
<proteinExistence type="inferred from homology"/>
<comment type="similarity">
    <text evidence="2">Belongs to the peptidase S54 family.</text>
</comment>
<reference evidence="9 10" key="1">
    <citation type="submission" date="2015-04" db="EMBL/GenBank/DDBJ databases">
        <authorList>
            <consortium name="Pathogen Informatics"/>
        </authorList>
    </citation>
    <scope>NUCLEOTIDE SEQUENCE [LARGE SCALE GENOMIC DNA]</scope>
    <source>
        <strain evidence="9 10">SGS1</strain>
    </source>
</reference>
<keyword evidence="6 7" id="KW-0472">Membrane</keyword>
<dbReference type="GO" id="GO:0004252">
    <property type="term" value="F:serine-type endopeptidase activity"/>
    <property type="evidence" value="ECO:0007669"/>
    <property type="project" value="InterPro"/>
</dbReference>
<name>A0A1J1HA00_PLARL</name>
<dbReference type="GeneID" id="39737771"/>
<keyword evidence="5 7" id="KW-1133">Transmembrane helix</keyword>
<evidence type="ECO:0000313" key="9">
    <source>
        <dbReference type="EMBL" id="CRH01640.1"/>
    </source>
</evidence>